<gene>
    <name evidence="1" type="ORF">CLV72_109220</name>
</gene>
<reference evidence="1 2" key="1">
    <citation type="submission" date="2018-03" db="EMBL/GenBank/DDBJ databases">
        <title>Genomic Encyclopedia of Archaeal and Bacterial Type Strains, Phase II (KMG-II): from individual species to whole genera.</title>
        <authorList>
            <person name="Goeker M."/>
        </authorList>
    </citation>
    <scope>NUCLEOTIDE SEQUENCE [LARGE SCALE GENOMIC DNA]</scope>
    <source>
        <strain evidence="1 2">DSM 45601</strain>
    </source>
</reference>
<sequence length="114" mass="12248">MNDMVQPAAPAVADTRERQRRSAIVLAGLLLRDLPPATWYTARYDDRLTGQLDRDALAELEQWAVALGAAPAPGGYPLGRSLDIDAVIDGIQVRVWTPITTGAGHAEADGEVTR</sequence>
<dbReference type="RefSeq" id="WP_106251834.1">
    <property type="nucleotide sequence ID" value="NZ_PVZC01000009.1"/>
</dbReference>
<comment type="caution">
    <text evidence="1">The sequence shown here is derived from an EMBL/GenBank/DDBJ whole genome shotgun (WGS) entry which is preliminary data.</text>
</comment>
<organism evidence="1 2">
    <name type="scientific">Allonocardiopsis opalescens</name>
    <dbReference type="NCBI Taxonomy" id="1144618"/>
    <lineage>
        <taxon>Bacteria</taxon>
        <taxon>Bacillati</taxon>
        <taxon>Actinomycetota</taxon>
        <taxon>Actinomycetes</taxon>
        <taxon>Streptosporangiales</taxon>
        <taxon>Allonocardiopsis</taxon>
    </lineage>
</organism>
<protein>
    <submittedName>
        <fullName evidence="1">Uncharacterized protein</fullName>
    </submittedName>
</protein>
<proteinExistence type="predicted"/>
<accession>A0A2T0PVR1</accession>
<keyword evidence="2" id="KW-1185">Reference proteome</keyword>
<dbReference type="Proteomes" id="UP000237846">
    <property type="component" value="Unassembled WGS sequence"/>
</dbReference>
<evidence type="ECO:0000313" key="2">
    <source>
        <dbReference type="Proteomes" id="UP000237846"/>
    </source>
</evidence>
<name>A0A2T0PVR1_9ACTN</name>
<dbReference type="EMBL" id="PVZC01000009">
    <property type="protein sequence ID" value="PRX95611.1"/>
    <property type="molecule type" value="Genomic_DNA"/>
</dbReference>
<dbReference type="AlphaFoldDB" id="A0A2T0PVR1"/>
<evidence type="ECO:0000313" key="1">
    <source>
        <dbReference type="EMBL" id="PRX95611.1"/>
    </source>
</evidence>